<dbReference type="InterPro" id="IPR026762">
    <property type="entry name" value="Ska2"/>
</dbReference>
<comment type="similarity">
    <text evidence="3">Belongs to the SKA2 family.</text>
</comment>
<reference evidence="15" key="1">
    <citation type="submission" date="2022-02" db="EMBL/GenBank/DDBJ databases">
        <title>Atlantic sturgeon de novo genome assembly.</title>
        <authorList>
            <person name="Stock M."/>
            <person name="Klopp C."/>
            <person name="Guiguen Y."/>
            <person name="Cabau C."/>
            <person name="Parinello H."/>
            <person name="Santidrian Yebra-Pimentel E."/>
            <person name="Kuhl H."/>
            <person name="Dirks R.P."/>
            <person name="Guessner J."/>
            <person name="Wuertz S."/>
            <person name="Du K."/>
            <person name="Schartl M."/>
        </authorList>
    </citation>
    <scope>NUCLEOTIDE SEQUENCE</scope>
    <source>
        <strain evidence="15">STURGEONOMICS-FGT-2020</strain>
        <tissue evidence="15">Whole blood</tissue>
    </source>
</reference>
<dbReference type="GO" id="GO:0000278">
    <property type="term" value="P:mitotic cell cycle"/>
    <property type="evidence" value="ECO:0007669"/>
    <property type="project" value="TreeGrafter"/>
</dbReference>
<name>A0AAD8FV24_ACIOX</name>
<evidence type="ECO:0000256" key="12">
    <source>
        <dbReference type="ARBA" id="ARBA00023328"/>
    </source>
</evidence>
<evidence type="ECO:0000256" key="11">
    <source>
        <dbReference type="ARBA" id="ARBA00023306"/>
    </source>
</evidence>
<dbReference type="EMBL" id="JAGXEW010000024">
    <property type="protein sequence ID" value="KAK1158370.1"/>
    <property type="molecule type" value="Genomic_DNA"/>
</dbReference>
<dbReference type="GO" id="GO:0007059">
    <property type="term" value="P:chromosome segregation"/>
    <property type="evidence" value="ECO:0007669"/>
    <property type="project" value="InterPro"/>
</dbReference>
<evidence type="ECO:0000256" key="7">
    <source>
        <dbReference type="ARBA" id="ARBA00022701"/>
    </source>
</evidence>
<keyword evidence="5" id="KW-0963">Cytoplasm</keyword>
<dbReference type="PANTHER" id="PTHR32017:SF3">
    <property type="entry name" value="SPINDLE AND KINETOCHORE-ASSOCIATED PROTEIN 2"/>
    <property type="match status" value="1"/>
</dbReference>
<evidence type="ECO:0000259" key="14">
    <source>
        <dbReference type="Pfam" id="PF16740"/>
    </source>
</evidence>
<dbReference type="GO" id="GO:0008017">
    <property type="term" value="F:microtubule binding"/>
    <property type="evidence" value="ECO:0007669"/>
    <property type="project" value="InterPro"/>
</dbReference>
<keyword evidence="8" id="KW-0498">Mitosis</keyword>
<dbReference type="GO" id="GO:0051301">
    <property type="term" value="P:cell division"/>
    <property type="evidence" value="ECO:0007669"/>
    <property type="project" value="UniProtKB-KW"/>
</dbReference>
<evidence type="ECO:0000256" key="4">
    <source>
        <dbReference type="ARBA" id="ARBA00022454"/>
    </source>
</evidence>
<dbReference type="Proteomes" id="UP001230051">
    <property type="component" value="Unassembled WGS sequence"/>
</dbReference>
<protein>
    <recommendedName>
        <fullName evidence="13">Protein FAM33A</fullName>
    </recommendedName>
</protein>
<keyword evidence="16" id="KW-1185">Reference proteome</keyword>
<dbReference type="InterPro" id="IPR042091">
    <property type="entry name" value="Ska2_N"/>
</dbReference>
<organism evidence="15 16">
    <name type="scientific">Acipenser oxyrinchus oxyrinchus</name>
    <dbReference type="NCBI Taxonomy" id="40147"/>
    <lineage>
        <taxon>Eukaryota</taxon>
        <taxon>Metazoa</taxon>
        <taxon>Chordata</taxon>
        <taxon>Craniata</taxon>
        <taxon>Vertebrata</taxon>
        <taxon>Euteleostomi</taxon>
        <taxon>Actinopterygii</taxon>
        <taxon>Chondrostei</taxon>
        <taxon>Acipenseriformes</taxon>
        <taxon>Acipenseridae</taxon>
        <taxon>Acipenser</taxon>
    </lineage>
</organism>
<evidence type="ECO:0000256" key="6">
    <source>
        <dbReference type="ARBA" id="ARBA00022618"/>
    </source>
</evidence>
<proteinExistence type="inferred from homology"/>
<gene>
    <name evidence="15" type="primary">ska2</name>
    <name evidence="15" type="ORF">AOXY_G23257</name>
</gene>
<keyword evidence="11" id="KW-0131">Cell cycle</keyword>
<evidence type="ECO:0000256" key="3">
    <source>
        <dbReference type="ARBA" id="ARBA00010684"/>
    </source>
</evidence>
<evidence type="ECO:0000256" key="13">
    <source>
        <dbReference type="ARBA" id="ARBA00029651"/>
    </source>
</evidence>
<keyword evidence="7" id="KW-0493">Microtubule</keyword>
<evidence type="ECO:0000313" key="15">
    <source>
        <dbReference type="EMBL" id="KAK1158370.1"/>
    </source>
</evidence>
<comment type="caution">
    <text evidence="15">The sequence shown here is derived from an EMBL/GenBank/DDBJ whole genome shotgun (WGS) entry which is preliminary data.</text>
</comment>
<keyword evidence="4" id="KW-0158">Chromosome</keyword>
<dbReference type="GO" id="GO:0005876">
    <property type="term" value="C:spindle microtubule"/>
    <property type="evidence" value="ECO:0007669"/>
    <property type="project" value="InterPro"/>
</dbReference>
<evidence type="ECO:0000313" key="16">
    <source>
        <dbReference type="Proteomes" id="UP001230051"/>
    </source>
</evidence>
<evidence type="ECO:0000256" key="2">
    <source>
        <dbReference type="ARBA" id="ARBA00004629"/>
    </source>
</evidence>
<evidence type="ECO:0000256" key="9">
    <source>
        <dbReference type="ARBA" id="ARBA00022838"/>
    </source>
</evidence>
<dbReference type="GO" id="GO:0000940">
    <property type="term" value="C:outer kinetochore"/>
    <property type="evidence" value="ECO:0007669"/>
    <property type="project" value="InterPro"/>
</dbReference>
<keyword evidence="9" id="KW-0995">Kinetochore</keyword>
<dbReference type="Gene3D" id="6.10.250.1380">
    <property type="match status" value="1"/>
</dbReference>
<comment type="subcellular location">
    <subcellularLocation>
        <location evidence="2">Chromosome</location>
        <location evidence="2">Centromere</location>
        <location evidence="2">Kinetochore</location>
    </subcellularLocation>
    <subcellularLocation>
        <location evidence="1">Cytoplasm</location>
        <location evidence="1">Cytoskeleton</location>
        <location evidence="1">Spindle</location>
    </subcellularLocation>
</comment>
<dbReference type="AlphaFoldDB" id="A0AAD8FV24"/>
<evidence type="ECO:0000256" key="1">
    <source>
        <dbReference type="ARBA" id="ARBA00004186"/>
    </source>
</evidence>
<keyword evidence="12" id="KW-0137">Centromere</keyword>
<accession>A0AAD8FV24</accession>
<sequence>METAVNKLEAMFQQAESDLQYMEHKLEFEFMSSLPENSAAEENPVKLLENLSAIKARHKALVTQVEQIALEQKQSMEAIREQLSSTVHIVQQLQQSTDIEVPPLTEEEQAAMQEHCSALLGSTTQETASCSEPAAVTQQPQLPAEPQFEPVSEEALDSVPRSVRSNVKLAELNALYRQLYQHFSERRDSAALSVLQMNKMNMKPSDAKLKTLKHLSLIEMDRKGHVRLAPRL</sequence>
<dbReference type="Pfam" id="PF16740">
    <property type="entry name" value="SKA2"/>
    <property type="match status" value="1"/>
</dbReference>
<feature type="domain" description="Ska2 N-terminal" evidence="14">
    <location>
        <begin position="2"/>
        <end position="114"/>
    </location>
</feature>
<keyword evidence="10" id="KW-0206">Cytoskeleton</keyword>
<evidence type="ECO:0000256" key="5">
    <source>
        <dbReference type="ARBA" id="ARBA00022490"/>
    </source>
</evidence>
<dbReference type="PANTHER" id="PTHR32017">
    <property type="entry name" value="SPINDLE AND KINETOCHORE-ASSOCIATED PROTEIN 2"/>
    <property type="match status" value="1"/>
</dbReference>
<keyword evidence="6" id="KW-0132">Cell division</keyword>
<evidence type="ECO:0000256" key="8">
    <source>
        <dbReference type="ARBA" id="ARBA00022776"/>
    </source>
</evidence>
<evidence type="ECO:0000256" key="10">
    <source>
        <dbReference type="ARBA" id="ARBA00023212"/>
    </source>
</evidence>